<dbReference type="Gene3D" id="1.10.275.10">
    <property type="entry name" value="Fumarase/aspartase (N-terminal domain)"/>
    <property type="match status" value="1"/>
</dbReference>
<dbReference type="PANTHER" id="PTHR42696:SF2">
    <property type="entry name" value="ASPARTATE AMMONIA-LYASE"/>
    <property type="match status" value="1"/>
</dbReference>
<dbReference type="InterPro" id="IPR051546">
    <property type="entry name" value="Aspartate_Ammonia-Lyase"/>
</dbReference>
<reference evidence="4 5" key="2">
    <citation type="journal article" date="2010" name="Proc. Natl. Acad. Sci. U.S.A.">
        <title>Enigmatic, ultrasmall, uncultivated Archaea.</title>
        <authorList>
            <person name="Baker B.J."/>
            <person name="Comolli L.R."/>
            <person name="Dick G.J."/>
            <person name="Hauser L.J."/>
            <person name="Hyatt D."/>
            <person name="Dill B.D."/>
            <person name="Land M.L."/>
            <person name="Verberkmoes N.C."/>
            <person name="Hettich R.L."/>
            <person name="Banfield J.F."/>
        </authorList>
    </citation>
    <scope>NUCLEOTIDE SEQUENCE [LARGE SCALE GENOMIC DNA]</scope>
    <source>
        <strain evidence="4">ARMAN-2</strain>
    </source>
</reference>
<dbReference type="PANTHER" id="PTHR42696">
    <property type="entry name" value="ASPARTATE AMMONIA-LYASE"/>
    <property type="match status" value="1"/>
</dbReference>
<dbReference type="InterPro" id="IPR018951">
    <property type="entry name" value="Fumarase_C_C"/>
</dbReference>
<feature type="domain" description="Fumarase C C-terminal" evidence="3">
    <location>
        <begin position="407"/>
        <end position="459"/>
    </location>
</feature>
<dbReference type="Gene3D" id="1.10.40.30">
    <property type="entry name" value="Fumarase/aspartase (C-terminal domain)"/>
    <property type="match status" value="1"/>
</dbReference>
<dbReference type="InterPro" id="IPR022761">
    <property type="entry name" value="Fumarate_lyase_N"/>
</dbReference>
<dbReference type="FunFam" id="1.20.200.10:FF:000001">
    <property type="entry name" value="Fumarate hydratase, mitochondrial"/>
    <property type="match status" value="1"/>
</dbReference>
<dbReference type="PROSITE" id="PS00163">
    <property type="entry name" value="FUMARATE_LYASES"/>
    <property type="match status" value="1"/>
</dbReference>
<dbReference type="EMBL" id="GG697240">
    <property type="protein sequence ID" value="EET90119.1"/>
    <property type="molecule type" value="Genomic_DNA"/>
</dbReference>
<dbReference type="Proteomes" id="UP000332487">
    <property type="component" value="Unassembled WGS sequence"/>
</dbReference>
<dbReference type="GO" id="GO:0005829">
    <property type="term" value="C:cytosol"/>
    <property type="evidence" value="ECO:0007669"/>
    <property type="project" value="TreeGrafter"/>
</dbReference>
<dbReference type="FunFam" id="1.10.40.30:FF:000002">
    <property type="entry name" value="Fumarate hydratase class II"/>
    <property type="match status" value="1"/>
</dbReference>
<dbReference type="NCBIfam" id="NF008909">
    <property type="entry name" value="PRK12273.1"/>
    <property type="match status" value="1"/>
</dbReference>
<dbReference type="GO" id="GO:0006099">
    <property type="term" value="P:tricarboxylic acid cycle"/>
    <property type="evidence" value="ECO:0007669"/>
    <property type="project" value="InterPro"/>
</dbReference>
<name>C7DHL7_MICA2</name>
<dbReference type="Pfam" id="PF10415">
    <property type="entry name" value="FumaraseC_C"/>
    <property type="match status" value="1"/>
</dbReference>
<dbReference type="GO" id="GO:0008797">
    <property type="term" value="F:aspartate ammonia-lyase activity"/>
    <property type="evidence" value="ECO:0007669"/>
    <property type="project" value="TreeGrafter"/>
</dbReference>
<evidence type="ECO:0000313" key="5">
    <source>
        <dbReference type="Proteomes" id="UP000332487"/>
    </source>
</evidence>
<dbReference type="InterPro" id="IPR020557">
    <property type="entry name" value="Fumarate_lyase_CS"/>
</dbReference>
<organism evidence="4 5">
    <name type="scientific">Candidatus Micrarchaeum acidiphilum ARMAN-2</name>
    <dbReference type="NCBI Taxonomy" id="425595"/>
    <lineage>
        <taxon>Archaea</taxon>
        <taxon>Candidatus Micrarchaeota</taxon>
        <taxon>Candidatus Micrarchaeia</taxon>
        <taxon>Candidatus Micrarchaeales</taxon>
        <taxon>Candidatus Micrarchaeaceae</taxon>
        <taxon>Candidatus Micrarchaeum</taxon>
    </lineage>
</organism>
<proteinExistence type="predicted"/>
<dbReference type="Gene3D" id="1.20.200.10">
    <property type="entry name" value="Fumarase/aspartase (Central domain)"/>
    <property type="match status" value="1"/>
</dbReference>
<evidence type="ECO:0000313" key="4">
    <source>
        <dbReference type="EMBL" id="EET90119.1"/>
    </source>
</evidence>
<dbReference type="AlphaFoldDB" id="C7DHL7"/>
<dbReference type="SUPFAM" id="SSF48557">
    <property type="entry name" value="L-aspartase-like"/>
    <property type="match status" value="1"/>
</dbReference>
<dbReference type="InterPro" id="IPR008948">
    <property type="entry name" value="L-Aspartase-like"/>
</dbReference>
<feature type="domain" description="Fumarate lyase N-terminal" evidence="2">
    <location>
        <begin position="11"/>
        <end position="341"/>
    </location>
</feature>
<dbReference type="PRINTS" id="PR00149">
    <property type="entry name" value="FUMRATELYASE"/>
</dbReference>
<dbReference type="InterPro" id="IPR024083">
    <property type="entry name" value="Fumarase/histidase_N"/>
</dbReference>
<dbReference type="Pfam" id="PF00206">
    <property type="entry name" value="Lyase_1"/>
    <property type="match status" value="1"/>
</dbReference>
<protein>
    <submittedName>
        <fullName evidence="4">Fumarate lyase</fullName>
    </submittedName>
</protein>
<dbReference type="InterPro" id="IPR000362">
    <property type="entry name" value="Fumarate_lyase_fam"/>
</dbReference>
<dbReference type="PRINTS" id="PR00145">
    <property type="entry name" value="ARGSUCLYASE"/>
</dbReference>
<evidence type="ECO:0000259" key="2">
    <source>
        <dbReference type="Pfam" id="PF00206"/>
    </source>
</evidence>
<dbReference type="FunFam" id="1.10.275.10:FF:000001">
    <property type="entry name" value="Fumarate hydratase, mitochondrial"/>
    <property type="match status" value="1"/>
</dbReference>
<dbReference type="CDD" id="cd01596">
    <property type="entry name" value="Aspartase_like"/>
    <property type="match status" value="1"/>
</dbReference>
<gene>
    <name evidence="4" type="ORF">UNLARM2_0560</name>
</gene>
<keyword evidence="1 4" id="KW-0456">Lyase</keyword>
<evidence type="ECO:0000259" key="3">
    <source>
        <dbReference type="Pfam" id="PF10415"/>
    </source>
</evidence>
<evidence type="ECO:0000256" key="1">
    <source>
        <dbReference type="ARBA" id="ARBA00023239"/>
    </source>
</evidence>
<accession>C7DHL7</accession>
<sequence>MPYRTERDVLGKVKIDSSSYYGSETKRAIDNFPVSGITVSPDFIHYYALIKKAAAKANLKSGKLSQERASAIIKAAEEVASGKFADQFPVDVFQAGAGTSTNMNLNEVIANRAIELLGGRKGDYKKVHPNDHVNMSQSTNDTYHAAMRVAANATMRRNLIPALKALAATFQKKAAEFRNVVKIGRTHLQDAVPITLGDEMSGYYGAIEYAIEGLEQSLAQLSELPLGGTAVGTGINISKDYKANVIRELSAITRIKFKPARHMYATMQQEYAELAASNAIKTAAITLGKIANDIRLLGSGPRAGLNELILPPVQPGSSIMPGKINPSMAEMLNMVCFEVYGNACTIEQACSGGQLELNVFMPIIAFDMLYSIKILSNAVNAFNSRCARGIKANTKAINANLERNLSLATALSPYIGYAKAADIAAKAYREGKTVKEVCLAEGIMPKQELDRILNPKNLV</sequence>
<reference evidence="4 5" key="1">
    <citation type="journal article" date="2009" name="Genome Biol.">
        <title>Community-wide analysis of microbial genome sequence signatures.</title>
        <authorList>
            <person name="Dick G.J."/>
            <person name="Andersson A.F."/>
            <person name="Baker B.J."/>
            <person name="Simmons S.L."/>
            <person name="Thomas B.C."/>
            <person name="Yelton A.P."/>
            <person name="Banfield J.F."/>
        </authorList>
    </citation>
    <scope>NUCLEOTIDE SEQUENCE [LARGE SCALE GENOMIC DNA]</scope>
    <source>
        <strain evidence="4">ARMAN-2</strain>
    </source>
</reference>
<keyword evidence="5" id="KW-1185">Reference proteome</keyword>
<dbReference type="GO" id="GO:0006531">
    <property type="term" value="P:aspartate metabolic process"/>
    <property type="evidence" value="ECO:0007669"/>
    <property type="project" value="TreeGrafter"/>
</dbReference>